<keyword evidence="1" id="KW-1133">Transmembrane helix</keyword>
<evidence type="ECO:0000313" key="3">
    <source>
        <dbReference type="Proteomes" id="UP000183206"/>
    </source>
</evidence>
<feature type="transmembrane region" description="Helical" evidence="1">
    <location>
        <begin position="26"/>
        <end position="51"/>
    </location>
</feature>
<dbReference type="Pfam" id="PF18895">
    <property type="entry name" value="T4SS_pilin"/>
    <property type="match status" value="1"/>
</dbReference>
<dbReference type="InterPro" id="IPR043993">
    <property type="entry name" value="T4SS_pilin"/>
</dbReference>
<feature type="transmembrane region" description="Helical" evidence="1">
    <location>
        <begin position="63"/>
        <end position="84"/>
    </location>
</feature>
<keyword evidence="1" id="KW-0472">Membrane</keyword>
<dbReference type="AlphaFoldDB" id="A0A1J4VB55"/>
<keyword evidence="1" id="KW-0812">Transmembrane</keyword>
<gene>
    <name evidence="2" type="ORF">AUJ44_00625</name>
</gene>
<dbReference type="STRING" id="1805282.AUJ44_00625"/>
<evidence type="ECO:0000313" key="2">
    <source>
        <dbReference type="EMBL" id="OIO33280.1"/>
    </source>
</evidence>
<dbReference type="Proteomes" id="UP000183206">
    <property type="component" value="Unassembled WGS sequence"/>
</dbReference>
<accession>A0A1J4VB55</accession>
<comment type="caution">
    <text evidence="2">The sequence shown here is derived from an EMBL/GenBank/DDBJ whole genome shotgun (WGS) entry which is preliminary data.</text>
</comment>
<name>A0A1J4VB55_9BACT</name>
<organism evidence="2 3">
    <name type="scientific">Candidatus Nomurabacteria bacterium CG1_02_47_685</name>
    <dbReference type="NCBI Taxonomy" id="1805282"/>
    <lineage>
        <taxon>Bacteria</taxon>
        <taxon>Candidatus Nomuraibacteriota</taxon>
    </lineage>
</organism>
<evidence type="ECO:0000256" key="1">
    <source>
        <dbReference type="SAM" id="Phobius"/>
    </source>
</evidence>
<sequence>MYYNIAYAAPAIPVEVDDTLKKINDIILNPIIVLFFAIALIVFMAGVLKYIKNADNEEARTEGGLHIVWGIVGMFIMIAVYGILHLVAKTFGIDESIIS</sequence>
<dbReference type="EMBL" id="MNVO01000013">
    <property type="protein sequence ID" value="OIO33280.1"/>
    <property type="molecule type" value="Genomic_DNA"/>
</dbReference>
<protein>
    <submittedName>
        <fullName evidence="2">Uncharacterized protein</fullName>
    </submittedName>
</protein>
<proteinExistence type="predicted"/>
<reference evidence="2 3" key="1">
    <citation type="journal article" date="2016" name="Environ. Microbiol.">
        <title>Genomic resolution of a cold subsurface aquifer community provides metabolic insights for novel microbes adapted to high CO concentrations.</title>
        <authorList>
            <person name="Probst A.J."/>
            <person name="Castelle C.J."/>
            <person name="Singh A."/>
            <person name="Brown C.T."/>
            <person name="Anantharaman K."/>
            <person name="Sharon I."/>
            <person name="Hug L.A."/>
            <person name="Burstein D."/>
            <person name="Emerson J.B."/>
            <person name="Thomas B.C."/>
            <person name="Banfield J.F."/>
        </authorList>
    </citation>
    <scope>NUCLEOTIDE SEQUENCE [LARGE SCALE GENOMIC DNA]</scope>
    <source>
        <strain evidence="2">CG1_02_47_685</strain>
    </source>
</reference>